<dbReference type="SUPFAM" id="SSF53850">
    <property type="entry name" value="Periplasmic binding protein-like II"/>
    <property type="match status" value="1"/>
</dbReference>
<dbReference type="AlphaFoldDB" id="A0A4Q0VIL3"/>
<proteinExistence type="inferred from homology"/>
<dbReference type="GO" id="GO:0005829">
    <property type="term" value="C:cytosol"/>
    <property type="evidence" value="ECO:0007669"/>
    <property type="project" value="TreeGrafter"/>
</dbReference>
<comment type="similarity">
    <text evidence="1">Belongs to the LysR transcriptional regulatory family.</text>
</comment>
<accession>A0A4Q0VIL3</accession>
<dbReference type="InterPro" id="IPR036390">
    <property type="entry name" value="WH_DNA-bd_sf"/>
</dbReference>
<dbReference type="EMBL" id="QXIL01000014">
    <property type="protein sequence ID" value="RXI78197.1"/>
    <property type="molecule type" value="Genomic_DNA"/>
</dbReference>
<organism evidence="5 6">
    <name type="scientific">Levilactobacillus suantsaii</name>
    <dbReference type="NCBI Taxonomy" id="2292255"/>
    <lineage>
        <taxon>Bacteria</taxon>
        <taxon>Bacillati</taxon>
        <taxon>Bacillota</taxon>
        <taxon>Bacilli</taxon>
        <taxon>Lactobacillales</taxon>
        <taxon>Lactobacillaceae</taxon>
        <taxon>Levilactobacillus</taxon>
    </lineage>
</organism>
<keyword evidence="6" id="KW-1185">Reference proteome</keyword>
<evidence type="ECO:0000313" key="5">
    <source>
        <dbReference type="EMBL" id="RXI78197.1"/>
    </source>
</evidence>
<dbReference type="OrthoDB" id="119203at2"/>
<dbReference type="Pfam" id="PF00126">
    <property type="entry name" value="HTH_1"/>
    <property type="match status" value="1"/>
</dbReference>
<dbReference type="GO" id="GO:0003700">
    <property type="term" value="F:DNA-binding transcription factor activity"/>
    <property type="evidence" value="ECO:0007669"/>
    <property type="project" value="InterPro"/>
</dbReference>
<dbReference type="InterPro" id="IPR000847">
    <property type="entry name" value="LysR_HTH_N"/>
</dbReference>
<name>A0A4Q0VIL3_9LACO</name>
<dbReference type="InterPro" id="IPR005119">
    <property type="entry name" value="LysR_subst-bd"/>
</dbReference>
<dbReference type="FunFam" id="1.10.10.10:FF:000001">
    <property type="entry name" value="LysR family transcriptional regulator"/>
    <property type="match status" value="1"/>
</dbReference>
<protein>
    <submittedName>
        <fullName evidence="5">LysR family transcriptional regulator</fullName>
    </submittedName>
</protein>
<dbReference type="RefSeq" id="WP_129032765.1">
    <property type="nucleotide sequence ID" value="NZ_CP059603.1"/>
</dbReference>
<dbReference type="CDD" id="cd05466">
    <property type="entry name" value="PBP2_LTTR_substrate"/>
    <property type="match status" value="1"/>
</dbReference>
<dbReference type="PRINTS" id="PR00039">
    <property type="entry name" value="HTHLYSR"/>
</dbReference>
<dbReference type="Gene3D" id="1.10.10.10">
    <property type="entry name" value="Winged helix-like DNA-binding domain superfamily/Winged helix DNA-binding domain"/>
    <property type="match status" value="1"/>
</dbReference>
<gene>
    <name evidence="5" type="ORF">DXH47_07660</name>
</gene>
<evidence type="ECO:0000256" key="3">
    <source>
        <dbReference type="ARBA" id="ARBA00023125"/>
    </source>
</evidence>
<evidence type="ECO:0000313" key="6">
    <source>
        <dbReference type="Proteomes" id="UP000290602"/>
    </source>
</evidence>
<comment type="caution">
    <text evidence="5">The sequence shown here is derived from an EMBL/GenBank/DDBJ whole genome shotgun (WGS) entry which is preliminary data.</text>
</comment>
<reference evidence="5 6" key="1">
    <citation type="submission" date="2018-08" db="EMBL/GenBank/DDBJ databases">
        <title>Lactobacillus suantsai sp. nov., isolated from traditional fermented suan-tsai in Taiwan.</title>
        <authorList>
            <person name="Huang C.-H."/>
        </authorList>
    </citation>
    <scope>NUCLEOTIDE SEQUENCE [LARGE SCALE GENOMIC DNA]</scope>
    <source>
        <strain evidence="5 6">BCRC 12945</strain>
    </source>
</reference>
<dbReference type="GO" id="GO:0003677">
    <property type="term" value="F:DNA binding"/>
    <property type="evidence" value="ECO:0007669"/>
    <property type="project" value="UniProtKB-KW"/>
</dbReference>
<dbReference type="InterPro" id="IPR036388">
    <property type="entry name" value="WH-like_DNA-bd_sf"/>
</dbReference>
<evidence type="ECO:0000256" key="2">
    <source>
        <dbReference type="ARBA" id="ARBA00023015"/>
    </source>
</evidence>
<evidence type="ECO:0000256" key="4">
    <source>
        <dbReference type="ARBA" id="ARBA00023163"/>
    </source>
</evidence>
<dbReference type="Pfam" id="PF03466">
    <property type="entry name" value="LysR_substrate"/>
    <property type="match status" value="1"/>
</dbReference>
<dbReference type="Gene3D" id="3.40.190.290">
    <property type="match status" value="1"/>
</dbReference>
<dbReference type="PANTHER" id="PTHR30419">
    <property type="entry name" value="HTH-TYPE TRANSCRIPTIONAL REGULATOR YBHD"/>
    <property type="match status" value="1"/>
</dbReference>
<evidence type="ECO:0000256" key="1">
    <source>
        <dbReference type="ARBA" id="ARBA00009437"/>
    </source>
</evidence>
<sequence length="297" mass="33977">MNIDHLKIFINLAETLNFSLTAKTLNLSQSAVSQAIKSIENELGFSLFKRTKRQVRLTKSGTLFYQRVLTILSSFDKAVCDSRDVYQREKSTLTIGTTGTSFEAHTLPLIIKDYRKQHPMIKFYLEYFSHNQLKQHLLNEECDLIFTTKDDLDDTPQIEFSQLASGYFCALVPNENPLSQQKKLKFSDFNHQNLILLNDNWCPPEQLKFQRLLQTYNTNLKATLVDNVSVANTMVEAGLGITVMPDFISFSSHQFFNTIPIDYPIQLIYGVGILSHPTSKATVDFTKWLATCKAFSY</sequence>
<dbReference type="Proteomes" id="UP000290602">
    <property type="component" value="Unassembled WGS sequence"/>
</dbReference>
<keyword evidence="2" id="KW-0805">Transcription regulation</keyword>
<dbReference type="InterPro" id="IPR050950">
    <property type="entry name" value="HTH-type_LysR_regulators"/>
</dbReference>
<dbReference type="PANTHER" id="PTHR30419:SF28">
    <property type="entry name" value="HTH-TYPE TRANSCRIPTIONAL REGULATOR BSDA"/>
    <property type="match status" value="1"/>
</dbReference>
<keyword evidence="3" id="KW-0238">DNA-binding</keyword>
<keyword evidence="4" id="KW-0804">Transcription</keyword>
<dbReference type="PROSITE" id="PS50931">
    <property type="entry name" value="HTH_LYSR"/>
    <property type="match status" value="1"/>
</dbReference>
<dbReference type="SUPFAM" id="SSF46785">
    <property type="entry name" value="Winged helix' DNA-binding domain"/>
    <property type="match status" value="1"/>
</dbReference>